<accession>A0A7V4CHM0</accession>
<dbReference type="InterPro" id="IPR017850">
    <property type="entry name" value="Alkaline_phosphatase_core_sf"/>
</dbReference>
<dbReference type="InterPro" id="IPR006124">
    <property type="entry name" value="Metalloenzyme"/>
</dbReference>
<dbReference type="GO" id="GO:0046872">
    <property type="term" value="F:metal ion binding"/>
    <property type="evidence" value="ECO:0007669"/>
    <property type="project" value="InterPro"/>
</dbReference>
<dbReference type="SUPFAM" id="SSF53649">
    <property type="entry name" value="Alkaline phosphatase-like"/>
    <property type="match status" value="1"/>
</dbReference>
<dbReference type="GO" id="GO:0003824">
    <property type="term" value="F:catalytic activity"/>
    <property type="evidence" value="ECO:0007669"/>
    <property type="project" value="InterPro"/>
</dbReference>
<dbReference type="AlphaFoldDB" id="A0A7V4CHM0"/>
<dbReference type="Gene3D" id="3.40.720.10">
    <property type="entry name" value="Alkaline Phosphatase, subunit A"/>
    <property type="match status" value="1"/>
</dbReference>
<dbReference type="Gene3D" id="2.120.10.10">
    <property type="match status" value="2"/>
</dbReference>
<proteinExistence type="predicted"/>
<gene>
    <name evidence="2" type="ORF">ENU28_02105</name>
</gene>
<protein>
    <recommendedName>
        <fullName evidence="1">Metalloenzyme domain-containing protein</fullName>
    </recommendedName>
</protein>
<name>A0A7V4CHM0_UNCW3</name>
<dbReference type="CDD" id="cd15482">
    <property type="entry name" value="Sialidase_non-viral"/>
    <property type="match status" value="2"/>
</dbReference>
<dbReference type="SUPFAM" id="SSF110296">
    <property type="entry name" value="Oligoxyloglucan reducing end-specific cellobiohydrolase"/>
    <property type="match status" value="1"/>
</dbReference>
<sequence>MKRKIFLSLFIFSLIFSQNPENAFIIIIDGLRNDEAFESESLYIPHIWNDLKPLGTIYTRFWNKGWTATTAGHNTIACGVRQIVRNTGGVPQDIRPEKPTFFEYYRQFLNLPETACGAIMGKGNCRCVDFSLEPYYGENFKGFLIYNGDDTTIANWVHKIMDSLHPRLVFINLREVDAKGHSGDYSAYLSAIKIADSIIYEFYKHIQGIPPYTDTFYRNKTIMIVTTDHGRNDDAHLGFSGHGEWDHGCRHLLFLALGPEIRQNIIIDSIERDQIDIIPTLGYLLGFPTYFSEGEIMTEMIEPNFQPRLNLKSNYYSFNYLNLSSNSGFSRDPEIIVDKEGRIHLIWLDNTRGKWEVYYRKSYDGGLTWTPIRIIFDFPGRDTVIWYSRISADDSLIVSGMGYAKVAQRIDSLSPSRIDSTFIWYPWVATSIDGGENWQVVSFLDSNMGSCASPVSVKNNRYAIAYWQIGKFSWERTQKGLYFNWRPFQQNWQEEPKRIINRNFQSFDLLDDSNYFHIIGSCLQPGDEDYEIGYWQSENGDSWRTQWITRDTPPEIFYDFDPSLVKDDTDFLHLVWARKPNENGNWQIYYSKSIDNGYSWTPIIQITQSPSSAWKPKLIAKRDSLYVLFVDYRDNNSEIYLIRSTNRGLSWLPEERITYNNSFSTNPKGVIWNDKLLVVWQDFQAGNWDIFLERINTSVSIQKEDNFYYKISTPFLSDNFFLNLALPYQAKVQIDLYDVKGAYLKTILKKELNKGNHQLTFKKERIFKGIYFLILRMDKKLLKEKIILFN</sequence>
<organism evidence="2">
    <name type="scientific">candidate division WOR-3 bacterium</name>
    <dbReference type="NCBI Taxonomy" id="2052148"/>
    <lineage>
        <taxon>Bacteria</taxon>
        <taxon>Bacteria division WOR-3</taxon>
    </lineage>
</organism>
<reference evidence="2" key="1">
    <citation type="journal article" date="2020" name="mSystems">
        <title>Genome- and Community-Level Interaction Insights into Carbon Utilization and Element Cycling Functions of Hydrothermarchaeota in Hydrothermal Sediment.</title>
        <authorList>
            <person name="Zhou Z."/>
            <person name="Liu Y."/>
            <person name="Xu W."/>
            <person name="Pan J."/>
            <person name="Luo Z.H."/>
            <person name="Li M."/>
        </authorList>
    </citation>
    <scope>NUCLEOTIDE SEQUENCE [LARGE SCALE GENOMIC DNA]</scope>
    <source>
        <strain evidence="2">SpSt-655</strain>
    </source>
</reference>
<dbReference type="Pfam" id="PF01676">
    <property type="entry name" value="Metalloenzyme"/>
    <property type="match status" value="1"/>
</dbReference>
<dbReference type="EMBL" id="DTBX01000078">
    <property type="protein sequence ID" value="HGQ55243.1"/>
    <property type="molecule type" value="Genomic_DNA"/>
</dbReference>
<comment type="caution">
    <text evidence="2">The sequence shown here is derived from an EMBL/GenBank/DDBJ whole genome shotgun (WGS) entry which is preliminary data.</text>
</comment>
<evidence type="ECO:0000313" key="2">
    <source>
        <dbReference type="EMBL" id="HGQ55243.1"/>
    </source>
</evidence>
<feature type="domain" description="Metalloenzyme" evidence="1">
    <location>
        <begin position="158"/>
        <end position="263"/>
    </location>
</feature>
<evidence type="ECO:0000259" key="1">
    <source>
        <dbReference type="Pfam" id="PF01676"/>
    </source>
</evidence>